<feature type="compositionally biased region" description="Basic and acidic residues" evidence="1">
    <location>
        <begin position="95"/>
        <end position="123"/>
    </location>
</feature>
<dbReference type="OrthoDB" id="275715at2759"/>
<proteinExistence type="predicted"/>
<dbReference type="Pfam" id="PF05347">
    <property type="entry name" value="Complex1_LYR"/>
    <property type="match status" value="1"/>
</dbReference>
<reference evidence="3" key="1">
    <citation type="journal article" date="2021" name="Sci. Rep.">
        <title>Diploid genomic architecture of Nitzschia inconspicua, an elite biomass production diatom.</title>
        <authorList>
            <person name="Oliver A."/>
            <person name="Podell S."/>
            <person name="Pinowska A."/>
            <person name="Traller J.C."/>
            <person name="Smith S.R."/>
            <person name="McClure R."/>
            <person name="Beliaev A."/>
            <person name="Bohutskyi P."/>
            <person name="Hill E.A."/>
            <person name="Rabines A."/>
            <person name="Zheng H."/>
            <person name="Allen L.Z."/>
            <person name="Kuo A."/>
            <person name="Grigoriev I.V."/>
            <person name="Allen A.E."/>
            <person name="Hazlebeck D."/>
            <person name="Allen E.E."/>
        </authorList>
    </citation>
    <scope>NUCLEOTIDE SEQUENCE</scope>
    <source>
        <strain evidence="3">Hildebrandi</strain>
    </source>
</reference>
<organism evidence="3 5">
    <name type="scientific">Nitzschia inconspicua</name>
    <dbReference type="NCBI Taxonomy" id="303405"/>
    <lineage>
        <taxon>Eukaryota</taxon>
        <taxon>Sar</taxon>
        <taxon>Stramenopiles</taxon>
        <taxon>Ochrophyta</taxon>
        <taxon>Bacillariophyta</taxon>
        <taxon>Bacillariophyceae</taxon>
        <taxon>Bacillariophycidae</taxon>
        <taxon>Bacillariales</taxon>
        <taxon>Bacillariaceae</taxon>
        <taxon>Nitzschia</taxon>
    </lineage>
</organism>
<dbReference type="InterPro" id="IPR008011">
    <property type="entry name" value="Complex1_LYR_dom"/>
</dbReference>
<dbReference type="EMBL" id="JAGRRH010000019">
    <property type="protein sequence ID" value="KAG7350023.1"/>
    <property type="molecule type" value="Genomic_DNA"/>
</dbReference>
<evidence type="ECO:0000259" key="2">
    <source>
        <dbReference type="Pfam" id="PF05347"/>
    </source>
</evidence>
<evidence type="ECO:0000256" key="1">
    <source>
        <dbReference type="SAM" id="MobiDB-lite"/>
    </source>
</evidence>
<feature type="domain" description="Complex 1 LYR protein" evidence="2">
    <location>
        <begin position="13"/>
        <end position="68"/>
    </location>
</feature>
<name>A0A9K3K8Y4_9STRA</name>
<reference evidence="3" key="2">
    <citation type="submission" date="2021-04" db="EMBL/GenBank/DDBJ databases">
        <authorList>
            <person name="Podell S."/>
        </authorList>
    </citation>
    <scope>NUCLEOTIDE SEQUENCE</scope>
    <source>
        <strain evidence="3">Hildebrandi</strain>
    </source>
</reference>
<evidence type="ECO:0000313" key="5">
    <source>
        <dbReference type="Proteomes" id="UP000693970"/>
    </source>
</evidence>
<dbReference type="EMBL" id="JAGRRH010000047">
    <property type="protein sequence ID" value="KAG7338821.1"/>
    <property type="molecule type" value="Genomic_DNA"/>
</dbReference>
<keyword evidence="5" id="KW-1185">Reference proteome</keyword>
<gene>
    <name evidence="4" type="ORF">IV203_012620</name>
    <name evidence="3" type="ORF">IV203_012741</name>
</gene>
<evidence type="ECO:0000313" key="4">
    <source>
        <dbReference type="EMBL" id="KAG7350023.1"/>
    </source>
</evidence>
<comment type="caution">
    <text evidence="3">The sequence shown here is derived from an EMBL/GenBank/DDBJ whole genome shotgun (WGS) entry which is preliminary data.</text>
</comment>
<accession>A0A9K3K8Y4</accession>
<dbReference type="CDD" id="cd20251">
    <property type="entry name" value="Complex1_LYR_SF"/>
    <property type="match status" value="1"/>
</dbReference>
<dbReference type="AlphaFoldDB" id="A0A9K3K8Y4"/>
<feature type="region of interest" description="Disordered" evidence="1">
    <location>
        <begin position="82"/>
        <end position="123"/>
    </location>
</feature>
<sequence length="123" mass="14588">MLSSTSVVVTKSELLHLYKRLLRACEKYPSKNRNRIYQSIREEFRENVSLTGETARQRQIQVAYKGLSQLHQYDDRYSSNFTVQLEQNPFPKPDSYTDTRTERVEQQIRKLQQDEADSEKGRN</sequence>
<dbReference type="Proteomes" id="UP000693970">
    <property type="component" value="Unassembled WGS sequence"/>
</dbReference>
<protein>
    <submittedName>
        <fullName evidence="3">Complex 1 LYR family protein</fullName>
    </submittedName>
</protein>
<evidence type="ECO:0000313" key="3">
    <source>
        <dbReference type="EMBL" id="KAG7338821.1"/>
    </source>
</evidence>